<dbReference type="Gene3D" id="3.90.280.10">
    <property type="entry name" value="PEBP-like"/>
    <property type="match status" value="1"/>
</dbReference>
<proteinExistence type="predicted"/>
<evidence type="ECO:0008006" key="3">
    <source>
        <dbReference type="Google" id="ProtNLM"/>
    </source>
</evidence>
<accession>A0ABR1WG94</accession>
<gene>
    <name evidence="1" type="ORF">PG996_001309</name>
</gene>
<dbReference type="CDD" id="cd00457">
    <property type="entry name" value="PEBP"/>
    <property type="match status" value="1"/>
</dbReference>
<dbReference type="Pfam" id="PF01161">
    <property type="entry name" value="PBP"/>
    <property type="match status" value="1"/>
</dbReference>
<evidence type="ECO:0000313" key="2">
    <source>
        <dbReference type="Proteomes" id="UP001446871"/>
    </source>
</evidence>
<dbReference type="InterPro" id="IPR049556">
    <property type="entry name" value="PhiB"/>
</dbReference>
<evidence type="ECO:0000313" key="1">
    <source>
        <dbReference type="EMBL" id="KAK8082528.1"/>
    </source>
</evidence>
<sequence length="204" mass="22066">MAALLEVSLSWLLQNFKHRDDKLFAKGPAFADHPAPAISITSPICGETDAQFSVDYTADGSGRHPALSWTAPADVRDQAREWLLVSGDPDAPLPTPIAHDVFGGIPVTKTSVKAGDFDIQDDGQALLKGGFHYGVTRRGVPYIPPRPLLNHGPHRYFFFVVALSAPLEAGLVKAKATREQVADAIVGKVVGWGQWVGSCERKWT</sequence>
<keyword evidence="2" id="KW-1185">Reference proteome</keyword>
<name>A0ABR1WG94_9PEZI</name>
<protein>
    <recommendedName>
        <fullName evidence="3">PEBP-like protein</fullName>
    </recommendedName>
</protein>
<dbReference type="EMBL" id="JAQQWM010000001">
    <property type="protein sequence ID" value="KAK8082528.1"/>
    <property type="molecule type" value="Genomic_DNA"/>
</dbReference>
<dbReference type="InterPro" id="IPR008914">
    <property type="entry name" value="PEBP"/>
</dbReference>
<dbReference type="Proteomes" id="UP001446871">
    <property type="component" value="Unassembled WGS sequence"/>
</dbReference>
<comment type="caution">
    <text evidence="1">The sequence shown here is derived from an EMBL/GenBank/DDBJ whole genome shotgun (WGS) entry which is preliminary data.</text>
</comment>
<reference evidence="1 2" key="1">
    <citation type="submission" date="2023-01" db="EMBL/GenBank/DDBJ databases">
        <title>Analysis of 21 Apiospora genomes using comparative genomics revels a genus with tremendous synthesis potential of carbohydrate active enzymes and secondary metabolites.</title>
        <authorList>
            <person name="Sorensen T."/>
        </authorList>
    </citation>
    <scope>NUCLEOTIDE SEQUENCE [LARGE SCALE GENOMIC DNA]</scope>
    <source>
        <strain evidence="1 2">CBS 83171</strain>
    </source>
</reference>
<dbReference type="SUPFAM" id="SSF49777">
    <property type="entry name" value="PEBP-like"/>
    <property type="match status" value="1"/>
</dbReference>
<organism evidence="1 2">
    <name type="scientific">Apiospora saccharicola</name>
    <dbReference type="NCBI Taxonomy" id="335842"/>
    <lineage>
        <taxon>Eukaryota</taxon>
        <taxon>Fungi</taxon>
        <taxon>Dikarya</taxon>
        <taxon>Ascomycota</taxon>
        <taxon>Pezizomycotina</taxon>
        <taxon>Sordariomycetes</taxon>
        <taxon>Xylariomycetidae</taxon>
        <taxon>Amphisphaeriales</taxon>
        <taxon>Apiosporaceae</taxon>
        <taxon>Apiospora</taxon>
    </lineage>
</organism>
<dbReference type="InterPro" id="IPR036610">
    <property type="entry name" value="PEBP-like_sf"/>
</dbReference>